<feature type="domain" description="Outer membrane protein beta-barrel" evidence="2">
    <location>
        <begin position="97"/>
        <end position="222"/>
    </location>
</feature>
<dbReference type="Proteomes" id="UP000435357">
    <property type="component" value="Unassembled WGS sequence"/>
</dbReference>
<reference evidence="3 4" key="1">
    <citation type="submission" date="2019-09" db="EMBL/GenBank/DDBJ databases">
        <title>Genomes of Cryomorphaceae.</title>
        <authorList>
            <person name="Bowman J.P."/>
        </authorList>
    </citation>
    <scope>NUCLEOTIDE SEQUENCE [LARGE SCALE GENOMIC DNA]</scope>
    <source>
        <strain evidence="3 4">KCTC 52047</strain>
    </source>
</reference>
<feature type="chain" id="PRO_5026964630" evidence="1">
    <location>
        <begin position="22"/>
        <end position="259"/>
    </location>
</feature>
<dbReference type="EMBL" id="WACR01000009">
    <property type="protein sequence ID" value="KAB1063190.1"/>
    <property type="molecule type" value="Genomic_DNA"/>
</dbReference>
<dbReference type="OrthoDB" id="1466811at2"/>
<protein>
    <submittedName>
        <fullName evidence="3">PorT family protein</fullName>
    </submittedName>
</protein>
<dbReference type="Pfam" id="PF13568">
    <property type="entry name" value="OMP_b-brl_2"/>
    <property type="match status" value="1"/>
</dbReference>
<proteinExistence type="predicted"/>
<evidence type="ECO:0000256" key="1">
    <source>
        <dbReference type="SAM" id="SignalP"/>
    </source>
</evidence>
<evidence type="ECO:0000313" key="4">
    <source>
        <dbReference type="Proteomes" id="UP000435357"/>
    </source>
</evidence>
<dbReference type="RefSeq" id="WP_151169246.1">
    <property type="nucleotide sequence ID" value="NZ_WACR01000009.1"/>
</dbReference>
<evidence type="ECO:0000313" key="3">
    <source>
        <dbReference type="EMBL" id="KAB1063190.1"/>
    </source>
</evidence>
<gene>
    <name evidence="3" type="ORF">F3059_11140</name>
</gene>
<sequence>MKKLNLLLLSGGLLLSSLTFGQNALKIKKTDSDTADEGTVSFFSKGRNRVFEGIEFGFTWASYTENELNTDVPDAIKGFEIDPATSINWSINPFEMDVRIFKEYVKFSTGLGYTVKNFTLKNNYFVTKQNDSVMAFEQQNQDYAKNRFRTGYLTVPLMLHFNTNEDPAKAFRLGVGVLGGMRLFQTYRVKYFDDGQKVKTNYNRNWNTNQFTADLRGLIGYGPVNLFATYSAVPLFESGKGPEMYPITFGISFVNSFKD</sequence>
<dbReference type="InterPro" id="IPR025665">
    <property type="entry name" value="Beta-barrel_OMP_2"/>
</dbReference>
<keyword evidence="1" id="KW-0732">Signal</keyword>
<comment type="caution">
    <text evidence="3">The sequence shown here is derived from an EMBL/GenBank/DDBJ whole genome shotgun (WGS) entry which is preliminary data.</text>
</comment>
<evidence type="ECO:0000259" key="2">
    <source>
        <dbReference type="Pfam" id="PF13568"/>
    </source>
</evidence>
<feature type="signal peptide" evidence="1">
    <location>
        <begin position="1"/>
        <end position="21"/>
    </location>
</feature>
<accession>A0A6N6M5F7</accession>
<dbReference type="AlphaFoldDB" id="A0A6N6M5F7"/>
<keyword evidence="4" id="KW-1185">Reference proteome</keyword>
<organism evidence="3 4">
    <name type="scientific">Salibacter halophilus</name>
    <dbReference type="NCBI Taxonomy" id="1803916"/>
    <lineage>
        <taxon>Bacteria</taxon>
        <taxon>Pseudomonadati</taxon>
        <taxon>Bacteroidota</taxon>
        <taxon>Flavobacteriia</taxon>
        <taxon>Flavobacteriales</taxon>
        <taxon>Salibacteraceae</taxon>
        <taxon>Salibacter</taxon>
    </lineage>
</organism>
<name>A0A6N6M5F7_9FLAO</name>